<evidence type="ECO:0000313" key="4">
    <source>
        <dbReference type="Proteomes" id="UP000293360"/>
    </source>
</evidence>
<dbReference type="STRING" id="155417.A0A4Q4STA4"/>
<dbReference type="EMBL" id="QJNU01001201">
    <property type="protein sequence ID" value="RYO78371.1"/>
    <property type="molecule type" value="Genomic_DNA"/>
</dbReference>
<evidence type="ECO:0000313" key="3">
    <source>
        <dbReference type="EMBL" id="RYO78371.1"/>
    </source>
</evidence>
<feature type="compositionally biased region" description="Basic and acidic residues" evidence="2">
    <location>
        <begin position="217"/>
        <end position="235"/>
    </location>
</feature>
<feature type="compositionally biased region" description="Basic and acidic residues" evidence="2">
    <location>
        <begin position="306"/>
        <end position="315"/>
    </location>
</feature>
<comment type="caution">
    <text evidence="3">The sequence shown here is derived from an EMBL/GenBank/DDBJ whole genome shotgun (WGS) entry which is preliminary data.</text>
</comment>
<reference evidence="3 4" key="1">
    <citation type="submission" date="2018-06" db="EMBL/GenBank/DDBJ databases">
        <title>Complete Genomes of Monosporascus.</title>
        <authorList>
            <person name="Robinson A.J."/>
            <person name="Natvig D.O."/>
        </authorList>
    </citation>
    <scope>NUCLEOTIDE SEQUENCE [LARGE SCALE GENOMIC DNA]</scope>
    <source>
        <strain evidence="3 4">CBS 110550</strain>
    </source>
</reference>
<gene>
    <name evidence="3" type="ORF">DL764_010128</name>
</gene>
<keyword evidence="4" id="KW-1185">Reference proteome</keyword>
<feature type="compositionally biased region" description="Acidic residues" evidence="2">
    <location>
        <begin position="316"/>
        <end position="330"/>
    </location>
</feature>
<dbReference type="Proteomes" id="UP000293360">
    <property type="component" value="Unassembled WGS sequence"/>
</dbReference>
<accession>A0A4Q4STA4</accession>
<organism evidence="3 4">
    <name type="scientific">Monosporascus ibericus</name>
    <dbReference type="NCBI Taxonomy" id="155417"/>
    <lineage>
        <taxon>Eukaryota</taxon>
        <taxon>Fungi</taxon>
        <taxon>Dikarya</taxon>
        <taxon>Ascomycota</taxon>
        <taxon>Pezizomycotina</taxon>
        <taxon>Sordariomycetes</taxon>
        <taxon>Xylariomycetidae</taxon>
        <taxon>Xylariales</taxon>
        <taxon>Xylariales incertae sedis</taxon>
        <taxon>Monosporascus</taxon>
    </lineage>
</organism>
<evidence type="ECO:0000256" key="1">
    <source>
        <dbReference type="SAM" id="Coils"/>
    </source>
</evidence>
<feature type="coiled-coil region" evidence="1">
    <location>
        <begin position="142"/>
        <end position="176"/>
    </location>
</feature>
<feature type="region of interest" description="Disordered" evidence="2">
    <location>
        <begin position="210"/>
        <end position="330"/>
    </location>
</feature>
<protein>
    <submittedName>
        <fullName evidence="3">Uncharacterized protein</fullName>
    </submittedName>
</protein>
<name>A0A4Q4STA4_9PEZI</name>
<dbReference type="OrthoDB" id="5430717at2759"/>
<sequence>MAGNQLRPGPRSRSANTRSPAIPEHRPFTSTSEPGTDEHRRHGPRRAASHLSLASRTSLSPEPPTPLTGNSDASFFVHDEDKVWYDPSPEQMADALLVGLMERGSSVPIPVGQNSYVLSLIEAFGLNLEVLKLIEAEYIKAKEEHERDKEHFKKAADEWLEREKQYKAEVKRLELLLCRTSQQGLEAVTLARRHSIVDRSGAGAKKLTSELKQLSAHQREEKSHDKPWERKRPEFEPSVFSNQLTDDLLEASSYSREQTGQGSGPKPPLPAILDKDLDYRMSERIRRDDAAAAMANASRHGRISRKPSETEFQRQEDDEFSPFSFEDESY</sequence>
<keyword evidence="1" id="KW-0175">Coiled coil</keyword>
<feature type="compositionally biased region" description="Basic and acidic residues" evidence="2">
    <location>
        <begin position="273"/>
        <end position="290"/>
    </location>
</feature>
<feature type="region of interest" description="Disordered" evidence="2">
    <location>
        <begin position="1"/>
        <end position="73"/>
    </location>
</feature>
<dbReference type="AlphaFoldDB" id="A0A4Q4STA4"/>
<proteinExistence type="predicted"/>
<evidence type="ECO:0000256" key="2">
    <source>
        <dbReference type="SAM" id="MobiDB-lite"/>
    </source>
</evidence>